<dbReference type="InterPro" id="IPR006294">
    <property type="entry name" value="Cyc_nuc_PDE_nucleotidase"/>
</dbReference>
<dbReference type="Gene3D" id="3.90.780.10">
    <property type="entry name" value="5'-Nucleotidase, C-terminal domain"/>
    <property type="match status" value="1"/>
</dbReference>
<evidence type="ECO:0000256" key="2">
    <source>
        <dbReference type="ARBA" id="ARBA00001730"/>
    </source>
</evidence>
<dbReference type="GO" id="GO:0008663">
    <property type="term" value="F:2',3'-cyclic-nucleotide 2'-phosphodiesterase activity"/>
    <property type="evidence" value="ECO:0007669"/>
    <property type="project" value="UniProtKB-EC"/>
</dbReference>
<dbReference type="InterPro" id="IPR029052">
    <property type="entry name" value="Metallo-depent_PP-like"/>
</dbReference>
<dbReference type="InterPro" id="IPR036907">
    <property type="entry name" value="5'-Nucleotdase_C_sf"/>
</dbReference>
<dbReference type="InterPro" id="IPR008334">
    <property type="entry name" value="5'-Nucleotdase_C"/>
</dbReference>
<dbReference type="SUPFAM" id="SSF56300">
    <property type="entry name" value="Metallo-dependent phosphatases"/>
    <property type="match status" value="1"/>
</dbReference>
<dbReference type="InterPro" id="IPR006179">
    <property type="entry name" value="5_nucleotidase/apyrase"/>
</dbReference>
<dbReference type="PRINTS" id="PR01607">
    <property type="entry name" value="APYRASEFAMLY"/>
</dbReference>
<comment type="catalytic activity">
    <reaction evidence="1">
        <text>a ribonucleoside 3'-phosphate + H2O = a ribonucleoside + phosphate</text>
        <dbReference type="Rhea" id="RHEA:10144"/>
        <dbReference type="ChEBI" id="CHEBI:13197"/>
        <dbReference type="ChEBI" id="CHEBI:15377"/>
        <dbReference type="ChEBI" id="CHEBI:18254"/>
        <dbReference type="ChEBI" id="CHEBI:43474"/>
        <dbReference type="EC" id="3.1.3.6"/>
    </reaction>
</comment>
<evidence type="ECO:0000256" key="6">
    <source>
        <dbReference type="ARBA" id="ARBA00022723"/>
    </source>
</evidence>
<dbReference type="SUPFAM" id="SSF55816">
    <property type="entry name" value="5'-nucleotidase (syn. UDP-sugar hydrolase), C-terminal domain"/>
    <property type="match status" value="1"/>
</dbReference>
<protein>
    <submittedName>
        <fullName evidence="14">2',3'-cyclic-nucleotide 2'-phosphodiesterase</fullName>
    </submittedName>
</protein>
<evidence type="ECO:0000256" key="3">
    <source>
        <dbReference type="ARBA" id="ARBA00001968"/>
    </source>
</evidence>
<dbReference type="InterPro" id="IPR006146">
    <property type="entry name" value="5'-Nucleotdase_CS"/>
</dbReference>
<feature type="domain" description="Calcineurin-like phosphoesterase" evidence="12">
    <location>
        <begin position="24"/>
        <end position="261"/>
    </location>
</feature>
<dbReference type="GO" id="GO:0046872">
    <property type="term" value="F:metal ion binding"/>
    <property type="evidence" value="ECO:0007669"/>
    <property type="project" value="UniProtKB-KW"/>
</dbReference>
<dbReference type="FunFam" id="3.60.21.10:FF:000037">
    <property type="entry name" value="Bifunctional 2',3'-cyclic-nucleotide 2'-phosphodiesterase/3'-nucleotidase"/>
    <property type="match status" value="1"/>
</dbReference>
<keyword evidence="10" id="KW-0511">Multifunctional enzyme</keyword>
<accession>A0A511N293</accession>
<evidence type="ECO:0000256" key="8">
    <source>
        <dbReference type="ARBA" id="ARBA00022741"/>
    </source>
</evidence>
<dbReference type="InterPro" id="IPR004843">
    <property type="entry name" value="Calcineurin-like_PHP"/>
</dbReference>
<comment type="cofactor">
    <cofactor evidence="3">
        <name>a divalent metal cation</name>
        <dbReference type="ChEBI" id="CHEBI:60240"/>
    </cofactor>
</comment>
<dbReference type="PROSITE" id="PS00786">
    <property type="entry name" value="5_NUCLEOTIDASE_2"/>
    <property type="match status" value="1"/>
</dbReference>
<evidence type="ECO:0000256" key="7">
    <source>
        <dbReference type="ARBA" id="ARBA00022729"/>
    </source>
</evidence>
<keyword evidence="9 11" id="KW-0378">Hydrolase</keyword>
<evidence type="ECO:0000256" key="4">
    <source>
        <dbReference type="ARBA" id="ARBA00004196"/>
    </source>
</evidence>
<dbReference type="AlphaFoldDB" id="A0A511N293"/>
<reference evidence="14 15" key="1">
    <citation type="submission" date="2019-07" db="EMBL/GenBank/DDBJ databases">
        <title>Whole genome shotgun sequence of Deinococcus cellulosilyticus NBRC 106333.</title>
        <authorList>
            <person name="Hosoyama A."/>
            <person name="Uohara A."/>
            <person name="Ohji S."/>
            <person name="Ichikawa N."/>
        </authorList>
    </citation>
    <scope>NUCLEOTIDE SEQUENCE [LARGE SCALE GENOMIC DNA]</scope>
    <source>
        <strain evidence="14 15">NBRC 106333</strain>
    </source>
</reference>
<feature type="chain" id="PRO_5022248961" evidence="11">
    <location>
        <begin position="20"/>
        <end position="632"/>
    </location>
</feature>
<comment type="caution">
    <text evidence="14">The sequence shown here is derived from an EMBL/GenBank/DDBJ whole genome shotgun (WGS) entry which is preliminary data.</text>
</comment>
<name>A0A511N293_DEIC1</name>
<organism evidence="14 15">
    <name type="scientific">Deinococcus cellulosilyticus (strain DSM 18568 / NBRC 106333 / KACC 11606 / 5516J-15)</name>
    <dbReference type="NCBI Taxonomy" id="1223518"/>
    <lineage>
        <taxon>Bacteria</taxon>
        <taxon>Thermotogati</taxon>
        <taxon>Deinococcota</taxon>
        <taxon>Deinococci</taxon>
        <taxon>Deinococcales</taxon>
        <taxon>Deinococcaceae</taxon>
        <taxon>Deinococcus</taxon>
    </lineage>
</organism>
<evidence type="ECO:0000259" key="13">
    <source>
        <dbReference type="Pfam" id="PF02872"/>
    </source>
</evidence>
<dbReference type="EMBL" id="BJXB01000008">
    <property type="protein sequence ID" value="GEM46531.1"/>
    <property type="molecule type" value="Genomic_DNA"/>
</dbReference>
<dbReference type="Gene3D" id="3.60.21.10">
    <property type="match status" value="1"/>
</dbReference>
<dbReference type="Pfam" id="PF02872">
    <property type="entry name" value="5_nucleotid_C"/>
    <property type="match status" value="1"/>
</dbReference>
<sequence>MKHLKLLSAMLIMTGVAHAATVDLRIMETTDIHVNVLNYDYYQDKSTDEYGLSKTASLITQARAEVKNSLLFDNGDLIQGNPLGDYVARVDPLQEGETHPVYKAMNLLDYDLGNIGNHEFNYGLDFLKLSLKGANFPYVNANVYDANTGKNYFKPYRIITKIVRDENNNAHVVRVGVIGFVPPQIMIWDKTNLEGKVTTQDIIETARKFVPEMKAKGADIIVAIPHSGLGDPDPKAMDENVTSGLTKVPGIDVVLFGHSHTEFPSATFATYPGADVTKGTLNGVAAVMPGFWGNNLGVVDLKLEKQEDGSWTIVDKKGTLRPIFDKVNKKATVDNDPRIVEAVADDHQHTLDYVRGKVADLEAPINSYFAVVQDDPSVQIVSQAQMWYAKRALQGTEYDKYPVLSAAAPFKAGGRAGVSYYTDIPAGTLAIKNISDLYIYPNTIKGVLVTGAEVQEWLERSAGQFKQIDPKGPANQELVDTSFPTYNFDVIDGVTYEIDVTQPSRYNSKGEVVNAGAHRIKNLMFEGKPIDPNQKFVVVTNNYRAGGGGSFPGLKGQNIVLDSPDENREAIIQYMVAQGKINPTADNNWKLTPIPGQSVLFFSSPNAEKFLPSNAKKIGTTPDGFAQYQLSW</sequence>
<evidence type="ECO:0000256" key="5">
    <source>
        <dbReference type="ARBA" id="ARBA00006654"/>
    </source>
</evidence>
<evidence type="ECO:0000256" key="11">
    <source>
        <dbReference type="RuleBase" id="RU362119"/>
    </source>
</evidence>
<dbReference type="GO" id="GO:0008254">
    <property type="term" value="F:3'-nucleotidase activity"/>
    <property type="evidence" value="ECO:0007669"/>
    <property type="project" value="UniProtKB-EC"/>
</dbReference>
<dbReference type="GO" id="GO:0009166">
    <property type="term" value="P:nucleotide catabolic process"/>
    <property type="evidence" value="ECO:0007669"/>
    <property type="project" value="InterPro"/>
</dbReference>
<dbReference type="GO" id="GO:0000166">
    <property type="term" value="F:nucleotide binding"/>
    <property type="evidence" value="ECO:0007669"/>
    <property type="project" value="UniProtKB-KW"/>
</dbReference>
<evidence type="ECO:0000313" key="14">
    <source>
        <dbReference type="EMBL" id="GEM46531.1"/>
    </source>
</evidence>
<dbReference type="CDD" id="cd07410">
    <property type="entry name" value="MPP_CpdB_N"/>
    <property type="match status" value="1"/>
</dbReference>
<dbReference type="InterPro" id="IPR041827">
    <property type="entry name" value="CpdB_N"/>
</dbReference>
<dbReference type="PANTHER" id="PTHR11575">
    <property type="entry name" value="5'-NUCLEOTIDASE-RELATED"/>
    <property type="match status" value="1"/>
</dbReference>
<keyword evidence="15" id="KW-1185">Reference proteome</keyword>
<proteinExistence type="inferred from homology"/>
<evidence type="ECO:0000256" key="9">
    <source>
        <dbReference type="ARBA" id="ARBA00022801"/>
    </source>
</evidence>
<keyword evidence="8 11" id="KW-0547">Nucleotide-binding</keyword>
<comment type="catalytic activity">
    <reaction evidence="2">
        <text>a nucleoside 2',3'-cyclic phosphate + H2O = a nucleoside 3'-phosphate + H(+)</text>
        <dbReference type="Rhea" id="RHEA:19621"/>
        <dbReference type="ChEBI" id="CHEBI:15377"/>
        <dbReference type="ChEBI" id="CHEBI:15378"/>
        <dbReference type="ChEBI" id="CHEBI:66949"/>
        <dbReference type="ChEBI" id="CHEBI:66954"/>
        <dbReference type="EC" id="3.1.4.16"/>
    </reaction>
</comment>
<dbReference type="RefSeq" id="WP_222594740.1">
    <property type="nucleotide sequence ID" value="NZ_BJXB01000008.1"/>
</dbReference>
<evidence type="ECO:0000256" key="10">
    <source>
        <dbReference type="ARBA" id="ARBA00023268"/>
    </source>
</evidence>
<dbReference type="GO" id="GO:0030288">
    <property type="term" value="C:outer membrane-bounded periplasmic space"/>
    <property type="evidence" value="ECO:0007669"/>
    <property type="project" value="TreeGrafter"/>
</dbReference>
<evidence type="ECO:0000259" key="12">
    <source>
        <dbReference type="Pfam" id="PF00149"/>
    </source>
</evidence>
<dbReference type="Proteomes" id="UP000321306">
    <property type="component" value="Unassembled WGS sequence"/>
</dbReference>
<dbReference type="NCBIfam" id="TIGR01390">
    <property type="entry name" value="CycNucDiestase"/>
    <property type="match status" value="1"/>
</dbReference>
<dbReference type="Pfam" id="PF00149">
    <property type="entry name" value="Metallophos"/>
    <property type="match status" value="1"/>
</dbReference>
<dbReference type="NCBIfam" id="NF006938">
    <property type="entry name" value="PRK09420.1"/>
    <property type="match status" value="1"/>
</dbReference>
<comment type="similarity">
    <text evidence="5 11">Belongs to the 5'-nucleotidase family.</text>
</comment>
<evidence type="ECO:0000256" key="1">
    <source>
        <dbReference type="ARBA" id="ARBA00000527"/>
    </source>
</evidence>
<dbReference type="PANTHER" id="PTHR11575:SF6">
    <property type="entry name" value="2',3'-CYCLIC-NUCLEOTIDE 2'-PHOSPHODIESTERASE_3'-NUCLEOTIDASE"/>
    <property type="match status" value="1"/>
</dbReference>
<gene>
    <name evidence="14" type="primary">cpdB</name>
    <name evidence="14" type="ORF">DC3_21660</name>
</gene>
<comment type="subcellular location">
    <subcellularLocation>
        <location evidence="4">Cell envelope</location>
    </subcellularLocation>
</comment>
<feature type="signal peptide" evidence="11">
    <location>
        <begin position="1"/>
        <end position="19"/>
    </location>
</feature>
<keyword evidence="7 11" id="KW-0732">Signal</keyword>
<keyword evidence="6" id="KW-0479">Metal-binding</keyword>
<feature type="domain" description="5'-Nucleotidase C-terminal" evidence="13">
    <location>
        <begin position="372"/>
        <end position="555"/>
    </location>
</feature>
<evidence type="ECO:0000313" key="15">
    <source>
        <dbReference type="Proteomes" id="UP000321306"/>
    </source>
</evidence>